<feature type="region of interest" description="Disordered" evidence="1">
    <location>
        <begin position="17"/>
        <end position="63"/>
    </location>
</feature>
<feature type="compositionally biased region" description="Low complexity" evidence="1">
    <location>
        <begin position="49"/>
        <end position="63"/>
    </location>
</feature>
<dbReference type="WBParaSite" id="nRc.2.0.1.t20457-RA">
    <property type="protein sequence ID" value="nRc.2.0.1.t20457-RA"/>
    <property type="gene ID" value="nRc.2.0.1.g20457"/>
</dbReference>
<accession>A0A915J426</accession>
<dbReference type="Proteomes" id="UP000887565">
    <property type="component" value="Unplaced"/>
</dbReference>
<feature type="compositionally biased region" description="Polar residues" evidence="1">
    <location>
        <begin position="32"/>
        <end position="47"/>
    </location>
</feature>
<evidence type="ECO:0000313" key="3">
    <source>
        <dbReference type="WBParaSite" id="nRc.2.0.1.t20457-RA"/>
    </source>
</evidence>
<reference evidence="3" key="1">
    <citation type="submission" date="2022-11" db="UniProtKB">
        <authorList>
            <consortium name="WormBaseParasite"/>
        </authorList>
    </citation>
    <scope>IDENTIFICATION</scope>
</reference>
<dbReference type="AlphaFoldDB" id="A0A915J426"/>
<protein>
    <submittedName>
        <fullName evidence="3">Uncharacterized protein</fullName>
    </submittedName>
</protein>
<proteinExistence type="predicted"/>
<evidence type="ECO:0000313" key="2">
    <source>
        <dbReference type="Proteomes" id="UP000887565"/>
    </source>
</evidence>
<evidence type="ECO:0000256" key="1">
    <source>
        <dbReference type="SAM" id="MobiDB-lite"/>
    </source>
</evidence>
<name>A0A915J426_ROMCU</name>
<keyword evidence="2" id="KW-1185">Reference proteome</keyword>
<organism evidence="2 3">
    <name type="scientific">Romanomermis culicivorax</name>
    <name type="common">Nematode worm</name>
    <dbReference type="NCBI Taxonomy" id="13658"/>
    <lineage>
        <taxon>Eukaryota</taxon>
        <taxon>Metazoa</taxon>
        <taxon>Ecdysozoa</taxon>
        <taxon>Nematoda</taxon>
        <taxon>Enoplea</taxon>
        <taxon>Dorylaimia</taxon>
        <taxon>Mermithida</taxon>
        <taxon>Mermithoidea</taxon>
        <taxon>Mermithidae</taxon>
        <taxon>Romanomermis</taxon>
    </lineage>
</organism>
<sequence length="63" mass="7077">MSERFIQQLAREKVRRQVGLSKGRQRRLAAEQQPQGTPVTGSENDAYNTAEDTTTPDTTQLKS</sequence>